<dbReference type="GO" id="GO:0006355">
    <property type="term" value="P:regulation of DNA-templated transcription"/>
    <property type="evidence" value="ECO:0007669"/>
    <property type="project" value="UniProtKB-ARBA"/>
</dbReference>
<feature type="domain" description="C2H2-type" evidence="11">
    <location>
        <begin position="371"/>
        <end position="399"/>
    </location>
</feature>
<evidence type="ECO:0000259" key="12">
    <source>
        <dbReference type="PROSITE" id="PS50280"/>
    </source>
</evidence>
<dbReference type="GO" id="GO:0008270">
    <property type="term" value="F:zinc ion binding"/>
    <property type="evidence" value="ECO:0007669"/>
    <property type="project" value="UniProtKB-KW"/>
</dbReference>
<evidence type="ECO:0000256" key="10">
    <source>
        <dbReference type="SAM" id="MobiDB-lite"/>
    </source>
</evidence>
<feature type="domain" description="SET" evidence="12">
    <location>
        <begin position="50"/>
        <end position="161"/>
    </location>
</feature>
<keyword evidence="7" id="KW-0804">Transcription</keyword>
<dbReference type="PROSITE" id="PS50157">
    <property type="entry name" value="ZINC_FINGER_C2H2_2"/>
    <property type="match status" value="7"/>
</dbReference>
<dbReference type="InterPro" id="IPR050331">
    <property type="entry name" value="Zinc_finger"/>
</dbReference>
<feature type="non-terminal residue" evidence="13">
    <location>
        <position position="1"/>
    </location>
</feature>
<evidence type="ECO:0000256" key="7">
    <source>
        <dbReference type="ARBA" id="ARBA00023163"/>
    </source>
</evidence>
<dbReference type="InterPro" id="IPR001214">
    <property type="entry name" value="SET_dom"/>
</dbReference>
<evidence type="ECO:0000259" key="11">
    <source>
        <dbReference type="PROSITE" id="PS50157"/>
    </source>
</evidence>
<protein>
    <submittedName>
        <fullName evidence="13">Uncharacterized protein</fullName>
    </submittedName>
</protein>
<evidence type="ECO:0000256" key="8">
    <source>
        <dbReference type="ARBA" id="ARBA00023242"/>
    </source>
</evidence>
<keyword evidence="5" id="KW-0862">Zinc</keyword>
<name>A0AAQ4EVM0_AMBAM</name>
<dbReference type="InterPro" id="IPR013087">
    <property type="entry name" value="Znf_C2H2_type"/>
</dbReference>
<dbReference type="FunFam" id="3.30.160.60:FF:000100">
    <property type="entry name" value="Zinc finger 45-like"/>
    <property type="match status" value="1"/>
</dbReference>
<feature type="domain" description="C2H2-type" evidence="11">
    <location>
        <begin position="314"/>
        <end position="341"/>
    </location>
</feature>
<reference evidence="13 14" key="1">
    <citation type="journal article" date="2023" name="Arcadia Sci">
        <title>De novo assembly of a long-read Amblyomma americanum tick genome.</title>
        <authorList>
            <person name="Chou S."/>
            <person name="Poskanzer K.E."/>
            <person name="Rollins M."/>
            <person name="Thuy-Boun P.S."/>
        </authorList>
    </citation>
    <scope>NUCLEOTIDE SEQUENCE [LARGE SCALE GENOMIC DNA]</scope>
    <source>
        <strain evidence="13">F_SG_1</strain>
        <tissue evidence="13">Salivary glands</tissue>
    </source>
</reference>
<dbReference type="InterPro" id="IPR046341">
    <property type="entry name" value="SET_dom_sf"/>
</dbReference>
<keyword evidence="2" id="KW-0479">Metal-binding</keyword>
<feature type="domain" description="C2H2-type" evidence="11">
    <location>
        <begin position="282"/>
        <end position="309"/>
    </location>
</feature>
<evidence type="ECO:0000313" key="14">
    <source>
        <dbReference type="Proteomes" id="UP001321473"/>
    </source>
</evidence>
<proteinExistence type="predicted"/>
<dbReference type="SUPFAM" id="SSF57667">
    <property type="entry name" value="beta-beta-alpha zinc fingers"/>
    <property type="match status" value="3"/>
</dbReference>
<dbReference type="PROSITE" id="PS00028">
    <property type="entry name" value="ZINC_FINGER_C2H2_1"/>
    <property type="match status" value="5"/>
</dbReference>
<feature type="region of interest" description="Disordered" evidence="10">
    <location>
        <begin position="171"/>
        <end position="194"/>
    </location>
</feature>
<dbReference type="GO" id="GO:0008757">
    <property type="term" value="F:S-adenosylmethionine-dependent methyltransferase activity"/>
    <property type="evidence" value="ECO:0007669"/>
    <property type="project" value="UniProtKB-ARBA"/>
</dbReference>
<dbReference type="GO" id="GO:0005634">
    <property type="term" value="C:nucleus"/>
    <property type="evidence" value="ECO:0007669"/>
    <property type="project" value="UniProtKB-SubCell"/>
</dbReference>
<keyword evidence="8" id="KW-0539">Nucleus</keyword>
<gene>
    <name evidence="13" type="ORF">V5799_019898</name>
</gene>
<feature type="domain" description="C2H2-type" evidence="11">
    <location>
        <begin position="195"/>
        <end position="222"/>
    </location>
</feature>
<dbReference type="Pfam" id="PF00096">
    <property type="entry name" value="zf-C2H2"/>
    <property type="match status" value="4"/>
</dbReference>
<dbReference type="FunFam" id="3.30.160.60:FF:002343">
    <property type="entry name" value="Zinc finger protein 33A"/>
    <property type="match status" value="1"/>
</dbReference>
<evidence type="ECO:0000256" key="4">
    <source>
        <dbReference type="ARBA" id="ARBA00022771"/>
    </source>
</evidence>
<dbReference type="InterPro" id="IPR036236">
    <property type="entry name" value="Znf_C2H2_sf"/>
</dbReference>
<dbReference type="Proteomes" id="UP001321473">
    <property type="component" value="Unassembled WGS sequence"/>
</dbReference>
<evidence type="ECO:0000256" key="3">
    <source>
        <dbReference type="ARBA" id="ARBA00022737"/>
    </source>
</evidence>
<keyword evidence="3" id="KW-0677">Repeat</keyword>
<dbReference type="SMART" id="SM00355">
    <property type="entry name" value="ZnF_C2H2"/>
    <property type="match status" value="7"/>
</dbReference>
<dbReference type="PANTHER" id="PTHR16515">
    <property type="entry name" value="PR DOMAIN ZINC FINGER PROTEIN"/>
    <property type="match status" value="1"/>
</dbReference>
<keyword evidence="4 9" id="KW-0863">Zinc-finger</keyword>
<feature type="domain" description="C2H2-type" evidence="11">
    <location>
        <begin position="254"/>
        <end position="281"/>
    </location>
</feature>
<evidence type="ECO:0000256" key="2">
    <source>
        <dbReference type="ARBA" id="ARBA00022723"/>
    </source>
</evidence>
<feature type="domain" description="C2H2-type" evidence="11">
    <location>
        <begin position="226"/>
        <end position="253"/>
    </location>
</feature>
<dbReference type="AlphaFoldDB" id="A0AAQ4EVM0"/>
<evidence type="ECO:0000256" key="6">
    <source>
        <dbReference type="ARBA" id="ARBA00023015"/>
    </source>
</evidence>
<accession>A0AAQ4EVM0</accession>
<dbReference type="PANTHER" id="PTHR16515:SF49">
    <property type="entry name" value="GASTRULA ZINC FINGER PROTEIN XLCGF49.1-LIKE-RELATED"/>
    <property type="match status" value="1"/>
</dbReference>
<feature type="domain" description="C2H2-type" evidence="11">
    <location>
        <begin position="342"/>
        <end position="370"/>
    </location>
</feature>
<keyword evidence="14" id="KW-1185">Reference proteome</keyword>
<evidence type="ECO:0000256" key="5">
    <source>
        <dbReference type="ARBA" id="ARBA00022833"/>
    </source>
</evidence>
<keyword evidence="6" id="KW-0805">Transcription regulation</keyword>
<comment type="subcellular location">
    <subcellularLocation>
        <location evidence="1">Nucleus</location>
    </subcellularLocation>
</comment>
<sequence length="407" mass="46342">STEVECFCECGLLVNAVENRSWSTAGIHERAFRSQVEAGDPLRANKSLPKGLSIRRYALKRTEIGVFTLKPLPRRVFFGPYEGLRVKDNGESNAYTWKVRKNGKEFLVDGRPLDSSNWMRYVNCAASPREPNLVAYTRQGNIYYRTCKAVGTGEELLVACDPSCARERGLLTKPRASRPPRDEGENTKSAPVPAFPCETCGDRFSAQELLEKHRQSNHSQKPEGRHSCRYCPYSSDHKSHITTHQRSHTGERPFVCKECGKAVARRHHLTRHLLTHSKKRPHECTDCGQRFRGAFNMARHRNVHQSSGGRLASLVCRFCGKGFSDLGLLKRHILTHTGEKPHACSHCGRRFATRSNTRRHERVVHSRQYALHCPHCGQGHADMDHLRIHVRRHHSSAEKEEPQYSED</sequence>
<evidence type="ECO:0000256" key="9">
    <source>
        <dbReference type="PROSITE-ProRule" id="PRU00042"/>
    </source>
</evidence>
<evidence type="ECO:0000256" key="1">
    <source>
        <dbReference type="ARBA" id="ARBA00004123"/>
    </source>
</evidence>
<dbReference type="Pfam" id="PF21549">
    <property type="entry name" value="PRDM2_PR"/>
    <property type="match status" value="1"/>
</dbReference>
<dbReference type="PROSITE" id="PS50280">
    <property type="entry name" value="SET"/>
    <property type="match status" value="1"/>
</dbReference>
<dbReference type="GO" id="GO:0008276">
    <property type="term" value="F:protein methyltransferase activity"/>
    <property type="evidence" value="ECO:0007669"/>
    <property type="project" value="UniProtKB-ARBA"/>
</dbReference>
<dbReference type="Gene3D" id="3.30.160.60">
    <property type="entry name" value="Classic Zinc Finger"/>
    <property type="match status" value="6"/>
</dbReference>
<dbReference type="GO" id="GO:0008170">
    <property type="term" value="F:N-methyltransferase activity"/>
    <property type="evidence" value="ECO:0007669"/>
    <property type="project" value="UniProtKB-ARBA"/>
</dbReference>
<dbReference type="EMBL" id="JARKHS020010442">
    <property type="protein sequence ID" value="KAK8778761.1"/>
    <property type="molecule type" value="Genomic_DNA"/>
</dbReference>
<dbReference type="SUPFAM" id="SSF82199">
    <property type="entry name" value="SET domain"/>
    <property type="match status" value="1"/>
</dbReference>
<evidence type="ECO:0000313" key="13">
    <source>
        <dbReference type="EMBL" id="KAK8778761.1"/>
    </source>
</evidence>
<dbReference type="Gene3D" id="2.170.270.10">
    <property type="entry name" value="SET domain"/>
    <property type="match status" value="1"/>
</dbReference>
<comment type="caution">
    <text evidence="13">The sequence shown here is derived from an EMBL/GenBank/DDBJ whole genome shotgun (WGS) entry which is preliminary data.</text>
</comment>
<organism evidence="13 14">
    <name type="scientific">Amblyomma americanum</name>
    <name type="common">Lone star tick</name>
    <dbReference type="NCBI Taxonomy" id="6943"/>
    <lineage>
        <taxon>Eukaryota</taxon>
        <taxon>Metazoa</taxon>
        <taxon>Ecdysozoa</taxon>
        <taxon>Arthropoda</taxon>
        <taxon>Chelicerata</taxon>
        <taxon>Arachnida</taxon>
        <taxon>Acari</taxon>
        <taxon>Parasitiformes</taxon>
        <taxon>Ixodida</taxon>
        <taxon>Ixodoidea</taxon>
        <taxon>Ixodidae</taxon>
        <taxon>Amblyomminae</taxon>
        <taxon>Amblyomma</taxon>
    </lineage>
</organism>